<dbReference type="InterPro" id="IPR036890">
    <property type="entry name" value="HATPase_C_sf"/>
</dbReference>
<keyword evidence="4 7" id="KW-0597">Phosphoprotein</keyword>
<organism evidence="13 14">
    <name type="scientific">Methylibium petroleiphilum (strain ATCC BAA-1232 / LMG 22953 / PM1)</name>
    <dbReference type="NCBI Taxonomy" id="420662"/>
    <lineage>
        <taxon>Bacteria</taxon>
        <taxon>Pseudomonadati</taxon>
        <taxon>Pseudomonadota</taxon>
        <taxon>Betaproteobacteria</taxon>
        <taxon>Burkholderiales</taxon>
        <taxon>Sphaerotilaceae</taxon>
        <taxon>Methylibium</taxon>
    </lineage>
</organism>
<dbReference type="CDD" id="cd16922">
    <property type="entry name" value="HATPase_EvgS-ArcB-TorS-like"/>
    <property type="match status" value="1"/>
</dbReference>
<feature type="modified residue" description="4-aspartylphosphate" evidence="7">
    <location>
        <position position="759"/>
    </location>
</feature>
<evidence type="ECO:0000313" key="13">
    <source>
        <dbReference type="EMBL" id="ABM96643.1"/>
    </source>
</evidence>
<evidence type="ECO:0000256" key="2">
    <source>
        <dbReference type="ARBA" id="ARBA00004429"/>
    </source>
</evidence>
<evidence type="ECO:0000256" key="4">
    <source>
        <dbReference type="ARBA" id="ARBA00022553"/>
    </source>
</evidence>
<evidence type="ECO:0000256" key="3">
    <source>
        <dbReference type="ARBA" id="ARBA00012438"/>
    </source>
</evidence>
<sequence>MPELGALIRQLQSQFVRSAEPHRVFDALLPELLRLGESEYGFIAEVWRQPDGTPYLKIFTLSNIAWDAASREQVERQRVDGMEFHNLKTLFGAALVTGETVIANDAPNDPRRGGGLPQGHQALNTFLGVPLHYGSELVGMIGLANRRPGYDHALLDALDPLFQSMAGIIASVQLDRQRRAAESALRASEERWRHSFEMAGAGIAQTGADGRLLEVNARFCEIVGRSRDELLAGSFRELTHPDDLADDEDLLRRLVAGQVLRENREKRYLRPDGTTLWVQLTVTAVFDALGRFQHTVTVALDIDQRRRAEAALQEREALFTKLADRVPGVLLQFNVDAQGVARVPYASRGLRELFELDPDGAVRDDARLMIERVAKGQRKRVWETLERAGQRLEPWAIEFEVDLPSRGRRAVEAQGSPERLPDGSTTWHGYIRDITDRKQADAALMNAQAAARANEAKTEFLSRMSHELRTPLNAVLGFTQLLLGDPSAPLQDGQRARLGHIERAGQHLLAMIGDVLDLSRIETGSLPLQPQPVGLSALVSESFALVLPTAHASGVTLIRRGPGDLHVTADPMRLRQVLVNLLSNAVKYNRSGGQVVVETEGIDEHTVRIAVTDTGMGMTPAQQLHLFEPFNRLGAERSSIEGTGLGLAITLRLVELMDGRISVHSQPGSGSTFHVELRRAPAPPGTPAATGQTVPDPSMPAASDSAPHSVLYAEDNRLNIELVQQLLLLRSGCELRVAYTGREAIESARRTPPDLLLIDMHLGDMTGLEVLDALRDDAALAQVPRIALSADAQPQVVRAARERGFDEYLTKPVDVAELLRCLDRHLSIRRAAR</sequence>
<dbReference type="RefSeq" id="WP_011831263.1">
    <property type="nucleotide sequence ID" value="NC_008825.1"/>
</dbReference>
<dbReference type="Gene3D" id="3.30.565.10">
    <property type="entry name" value="Histidine kinase-like ATPase, C-terminal domain"/>
    <property type="match status" value="1"/>
</dbReference>
<feature type="domain" description="Histidine kinase" evidence="9">
    <location>
        <begin position="463"/>
        <end position="681"/>
    </location>
</feature>
<dbReference type="AlphaFoldDB" id="A2SM54"/>
<comment type="catalytic activity">
    <reaction evidence="1">
        <text>ATP + protein L-histidine = ADP + protein N-phospho-L-histidine.</text>
        <dbReference type="EC" id="2.7.13.3"/>
    </reaction>
</comment>
<reference evidence="13 14" key="1">
    <citation type="journal article" date="2007" name="J. Bacteriol.">
        <title>Whole-genome analysis of the methyl tert-butyl ether-degrading beta-proteobacterium Methylibium petroleiphilum PM1.</title>
        <authorList>
            <person name="Kane S.R."/>
            <person name="Chakicherla A.Y."/>
            <person name="Chain P.S.G."/>
            <person name="Schmidt R."/>
            <person name="Shin M.W."/>
            <person name="Legler T.C."/>
            <person name="Scow K.M."/>
            <person name="Larimer F.W."/>
            <person name="Lucas S.M."/>
            <person name="Richardson P.M."/>
            <person name="Hristova K.R."/>
        </authorList>
    </citation>
    <scope>NUCLEOTIDE SEQUENCE [LARGE SCALE GENOMIC DNA]</scope>
    <source>
        <strain evidence="14">ATCC BAA-1232 / LMG 22953 / PM1</strain>
    </source>
</reference>
<dbReference type="PROSITE" id="PS50109">
    <property type="entry name" value="HIS_KIN"/>
    <property type="match status" value="1"/>
</dbReference>
<dbReference type="STRING" id="420662.Mpe_A3690"/>
<dbReference type="PROSITE" id="PS50112">
    <property type="entry name" value="PAS"/>
    <property type="match status" value="1"/>
</dbReference>
<accession>A2SM54</accession>
<dbReference type="Pfam" id="PF00989">
    <property type="entry name" value="PAS"/>
    <property type="match status" value="1"/>
</dbReference>
<dbReference type="InterPro" id="IPR035965">
    <property type="entry name" value="PAS-like_dom_sf"/>
</dbReference>
<dbReference type="PROSITE" id="PS50110">
    <property type="entry name" value="RESPONSE_REGULATORY"/>
    <property type="match status" value="1"/>
</dbReference>
<dbReference type="SMART" id="SM00448">
    <property type="entry name" value="REC"/>
    <property type="match status" value="1"/>
</dbReference>
<dbReference type="FunFam" id="3.30.565.10:FF:000006">
    <property type="entry name" value="Sensor histidine kinase WalK"/>
    <property type="match status" value="1"/>
</dbReference>
<dbReference type="InterPro" id="IPR003594">
    <property type="entry name" value="HATPase_dom"/>
</dbReference>
<dbReference type="EMBL" id="CP000555">
    <property type="protein sequence ID" value="ABM96643.1"/>
    <property type="molecule type" value="Genomic_DNA"/>
</dbReference>
<evidence type="ECO:0000256" key="7">
    <source>
        <dbReference type="PROSITE-ProRule" id="PRU00169"/>
    </source>
</evidence>
<evidence type="ECO:0000259" key="10">
    <source>
        <dbReference type="PROSITE" id="PS50110"/>
    </source>
</evidence>
<protein>
    <recommendedName>
        <fullName evidence="3">histidine kinase</fullName>
        <ecNumber evidence="3">2.7.13.3</ecNumber>
    </recommendedName>
</protein>
<feature type="domain" description="PAS" evidence="11">
    <location>
        <begin position="188"/>
        <end position="258"/>
    </location>
</feature>
<dbReference type="InterPro" id="IPR029016">
    <property type="entry name" value="GAF-like_dom_sf"/>
</dbReference>
<dbReference type="eggNOG" id="COG0784">
    <property type="taxonomic scope" value="Bacteria"/>
</dbReference>
<dbReference type="Pfam" id="PF13185">
    <property type="entry name" value="GAF_2"/>
    <property type="match status" value="1"/>
</dbReference>
<dbReference type="eggNOG" id="COG2202">
    <property type="taxonomic scope" value="Bacteria"/>
</dbReference>
<dbReference type="Pfam" id="PF00072">
    <property type="entry name" value="Response_reg"/>
    <property type="match status" value="1"/>
</dbReference>
<dbReference type="HOGENOM" id="CLU_000445_114_15_4"/>
<dbReference type="InterPro" id="IPR005467">
    <property type="entry name" value="His_kinase_dom"/>
</dbReference>
<dbReference type="CDD" id="cd00082">
    <property type="entry name" value="HisKA"/>
    <property type="match status" value="1"/>
</dbReference>
<name>A2SM54_METPP</name>
<dbReference type="InterPro" id="IPR036097">
    <property type="entry name" value="HisK_dim/P_sf"/>
</dbReference>
<dbReference type="SUPFAM" id="SSF55785">
    <property type="entry name" value="PYP-like sensor domain (PAS domain)"/>
    <property type="match status" value="2"/>
</dbReference>
<dbReference type="InterPro" id="IPR013767">
    <property type="entry name" value="PAS_fold"/>
</dbReference>
<dbReference type="PROSITE" id="PS50113">
    <property type="entry name" value="PAC"/>
    <property type="match status" value="1"/>
</dbReference>
<dbReference type="GO" id="GO:0005886">
    <property type="term" value="C:plasma membrane"/>
    <property type="evidence" value="ECO:0007669"/>
    <property type="project" value="UniProtKB-SubCell"/>
</dbReference>
<evidence type="ECO:0000313" key="14">
    <source>
        <dbReference type="Proteomes" id="UP000000366"/>
    </source>
</evidence>
<dbReference type="PRINTS" id="PR00344">
    <property type="entry name" value="BCTRLSENSOR"/>
</dbReference>
<dbReference type="Gene3D" id="3.40.50.2300">
    <property type="match status" value="1"/>
</dbReference>
<dbReference type="EC" id="2.7.13.3" evidence="3"/>
<dbReference type="eggNOG" id="COG2203">
    <property type="taxonomic scope" value="Bacteria"/>
</dbReference>
<dbReference type="CDD" id="cd00130">
    <property type="entry name" value="PAS"/>
    <property type="match status" value="1"/>
</dbReference>
<dbReference type="SMART" id="SM00091">
    <property type="entry name" value="PAS"/>
    <property type="match status" value="1"/>
</dbReference>
<evidence type="ECO:0000259" key="12">
    <source>
        <dbReference type="PROSITE" id="PS50113"/>
    </source>
</evidence>
<feature type="domain" description="PAC" evidence="12">
    <location>
        <begin position="262"/>
        <end position="314"/>
    </location>
</feature>
<evidence type="ECO:0000256" key="1">
    <source>
        <dbReference type="ARBA" id="ARBA00000085"/>
    </source>
</evidence>
<comment type="subcellular location">
    <subcellularLocation>
        <location evidence="2">Cell inner membrane</location>
        <topology evidence="2">Multi-pass membrane protein</topology>
    </subcellularLocation>
</comment>
<dbReference type="InterPro" id="IPR011006">
    <property type="entry name" value="CheY-like_superfamily"/>
</dbReference>
<gene>
    <name evidence="13" type="ordered locus">Mpe_A3690</name>
</gene>
<dbReference type="Proteomes" id="UP000000366">
    <property type="component" value="Chromosome"/>
</dbReference>
<dbReference type="InterPro" id="IPR000014">
    <property type="entry name" value="PAS"/>
</dbReference>
<dbReference type="SMART" id="SM00387">
    <property type="entry name" value="HATPase_c"/>
    <property type="match status" value="1"/>
</dbReference>
<feature type="domain" description="Response regulatory" evidence="10">
    <location>
        <begin position="709"/>
        <end position="826"/>
    </location>
</feature>
<dbReference type="SMART" id="SM00388">
    <property type="entry name" value="HisKA"/>
    <property type="match status" value="1"/>
</dbReference>
<dbReference type="Gene3D" id="3.30.450.20">
    <property type="entry name" value="PAS domain"/>
    <property type="match status" value="2"/>
</dbReference>
<dbReference type="PANTHER" id="PTHR43047:SF64">
    <property type="entry name" value="HISTIDINE KINASE CONTAINING CHEY-HOMOLOGOUS RECEIVER DOMAIN AND PAS DOMAIN-RELATED"/>
    <property type="match status" value="1"/>
</dbReference>
<dbReference type="SUPFAM" id="SSF52172">
    <property type="entry name" value="CheY-like"/>
    <property type="match status" value="1"/>
</dbReference>
<evidence type="ECO:0000259" key="11">
    <source>
        <dbReference type="PROSITE" id="PS50112"/>
    </source>
</evidence>
<dbReference type="Pfam" id="PF00512">
    <property type="entry name" value="HisKA"/>
    <property type="match status" value="1"/>
</dbReference>
<dbReference type="KEGG" id="mpt:Mpe_A3690"/>
<dbReference type="NCBIfam" id="TIGR00229">
    <property type="entry name" value="sensory_box"/>
    <property type="match status" value="1"/>
</dbReference>
<dbReference type="SMART" id="SM00086">
    <property type="entry name" value="PAC"/>
    <property type="match status" value="2"/>
</dbReference>
<evidence type="ECO:0000256" key="5">
    <source>
        <dbReference type="ARBA" id="ARBA00022679"/>
    </source>
</evidence>
<dbReference type="InterPro" id="IPR003661">
    <property type="entry name" value="HisK_dim/P_dom"/>
</dbReference>
<dbReference type="SMART" id="SM00065">
    <property type="entry name" value="GAF"/>
    <property type="match status" value="1"/>
</dbReference>
<evidence type="ECO:0000256" key="8">
    <source>
        <dbReference type="SAM" id="MobiDB-lite"/>
    </source>
</evidence>
<dbReference type="Gene3D" id="3.30.450.40">
    <property type="match status" value="1"/>
</dbReference>
<dbReference type="InterPro" id="IPR001610">
    <property type="entry name" value="PAC"/>
</dbReference>
<evidence type="ECO:0000256" key="6">
    <source>
        <dbReference type="ARBA" id="ARBA00022777"/>
    </source>
</evidence>
<dbReference type="Pfam" id="PF02518">
    <property type="entry name" value="HATPase_c"/>
    <property type="match status" value="1"/>
</dbReference>
<dbReference type="SUPFAM" id="SSF47384">
    <property type="entry name" value="Homodimeric domain of signal transducing histidine kinase"/>
    <property type="match status" value="1"/>
</dbReference>
<evidence type="ECO:0000259" key="9">
    <source>
        <dbReference type="PROSITE" id="PS50109"/>
    </source>
</evidence>
<dbReference type="SUPFAM" id="SSF55874">
    <property type="entry name" value="ATPase domain of HSP90 chaperone/DNA topoisomerase II/histidine kinase"/>
    <property type="match status" value="1"/>
</dbReference>
<keyword evidence="6 13" id="KW-0418">Kinase</keyword>
<feature type="region of interest" description="Disordered" evidence="8">
    <location>
        <begin position="678"/>
        <end position="705"/>
    </location>
</feature>
<dbReference type="Gene3D" id="1.10.287.130">
    <property type="match status" value="1"/>
</dbReference>
<keyword evidence="5 13" id="KW-0808">Transferase</keyword>
<keyword evidence="14" id="KW-1185">Reference proteome</keyword>
<dbReference type="GO" id="GO:0006355">
    <property type="term" value="P:regulation of DNA-templated transcription"/>
    <property type="evidence" value="ECO:0007669"/>
    <property type="project" value="InterPro"/>
</dbReference>
<dbReference type="InterPro" id="IPR000700">
    <property type="entry name" value="PAS-assoc_C"/>
</dbReference>
<dbReference type="GO" id="GO:0000155">
    <property type="term" value="F:phosphorelay sensor kinase activity"/>
    <property type="evidence" value="ECO:0007669"/>
    <property type="project" value="InterPro"/>
</dbReference>
<dbReference type="InterPro" id="IPR004358">
    <property type="entry name" value="Sig_transdc_His_kin-like_C"/>
</dbReference>
<dbReference type="InterPro" id="IPR003018">
    <property type="entry name" value="GAF"/>
</dbReference>
<dbReference type="SUPFAM" id="SSF55781">
    <property type="entry name" value="GAF domain-like"/>
    <property type="match status" value="1"/>
</dbReference>
<dbReference type="eggNOG" id="COG4251">
    <property type="taxonomic scope" value="Bacteria"/>
</dbReference>
<proteinExistence type="predicted"/>
<dbReference type="InterPro" id="IPR001789">
    <property type="entry name" value="Sig_transdc_resp-reg_receiver"/>
</dbReference>
<dbReference type="PANTHER" id="PTHR43047">
    <property type="entry name" value="TWO-COMPONENT HISTIDINE PROTEIN KINASE"/>
    <property type="match status" value="1"/>
</dbReference>